<dbReference type="AlphaFoldDB" id="A0A939RY64"/>
<gene>
    <name evidence="1" type="ORF">J4H91_04330</name>
</gene>
<dbReference type="EMBL" id="JAGDYL010000005">
    <property type="protein sequence ID" value="MBO1804546.1"/>
    <property type="molecule type" value="Genomic_DNA"/>
</dbReference>
<evidence type="ECO:0000313" key="2">
    <source>
        <dbReference type="Proteomes" id="UP000664398"/>
    </source>
</evidence>
<keyword evidence="2" id="KW-1185">Reference proteome</keyword>
<protein>
    <submittedName>
        <fullName evidence="1">Uncharacterized protein</fullName>
    </submittedName>
</protein>
<comment type="caution">
    <text evidence="1">The sequence shown here is derived from an EMBL/GenBank/DDBJ whole genome shotgun (WGS) entry which is preliminary data.</text>
</comment>
<proteinExistence type="predicted"/>
<organism evidence="1 2">
    <name type="scientific">Leucobacter ruminantium</name>
    <dbReference type="NCBI Taxonomy" id="1289170"/>
    <lineage>
        <taxon>Bacteria</taxon>
        <taxon>Bacillati</taxon>
        <taxon>Actinomycetota</taxon>
        <taxon>Actinomycetes</taxon>
        <taxon>Micrococcales</taxon>
        <taxon>Microbacteriaceae</taxon>
        <taxon>Leucobacter</taxon>
    </lineage>
</organism>
<dbReference type="Proteomes" id="UP000664398">
    <property type="component" value="Unassembled WGS sequence"/>
</dbReference>
<evidence type="ECO:0000313" key="1">
    <source>
        <dbReference type="EMBL" id="MBO1804546.1"/>
    </source>
</evidence>
<reference evidence="1" key="1">
    <citation type="submission" date="2021-03" db="EMBL/GenBank/DDBJ databases">
        <title>Leucobacter chromiisoli sp. nov., isolated from chromium-containing soil of chemical plant.</title>
        <authorList>
            <person name="Xu Z."/>
        </authorList>
    </citation>
    <scope>NUCLEOTIDE SEQUENCE</scope>
    <source>
        <strain evidence="1">A2</strain>
    </source>
</reference>
<accession>A0A939RY64</accession>
<dbReference type="RefSeq" id="WP_208045025.1">
    <property type="nucleotide sequence ID" value="NZ_JAGDYL010000005.1"/>
</dbReference>
<name>A0A939RY64_9MICO</name>
<sequence>MDENDMDELDEFAGASFIYLGYLNETHDGGRTYFKPKVPEWFAIRPRPNRHC</sequence>